<feature type="region of interest" description="Disordered" evidence="1">
    <location>
        <begin position="172"/>
        <end position="204"/>
    </location>
</feature>
<gene>
    <name evidence="3" type="ORF">JKF63_02651</name>
</gene>
<dbReference type="AlphaFoldDB" id="A0A836HP16"/>
<feature type="region of interest" description="Disordered" evidence="1">
    <location>
        <begin position="292"/>
        <end position="314"/>
    </location>
</feature>
<dbReference type="OrthoDB" id="267284at2759"/>
<feature type="compositionally biased region" description="Basic residues" evidence="1">
    <location>
        <begin position="461"/>
        <end position="472"/>
    </location>
</feature>
<dbReference type="GeneID" id="94288752"/>
<evidence type="ECO:0000313" key="3">
    <source>
        <dbReference type="EMBL" id="KAG5496349.1"/>
    </source>
</evidence>
<evidence type="ECO:0000256" key="2">
    <source>
        <dbReference type="SAM" id="Phobius"/>
    </source>
</evidence>
<dbReference type="KEGG" id="phet:94288752"/>
<feature type="compositionally biased region" description="Basic and acidic residues" evidence="1">
    <location>
        <begin position="139"/>
        <end position="148"/>
    </location>
</feature>
<dbReference type="PANTHER" id="PTHR20921">
    <property type="entry name" value="TRANSMEMBRANE PROTEIN 222"/>
    <property type="match status" value="1"/>
</dbReference>
<dbReference type="Pfam" id="PF05608">
    <property type="entry name" value="RTE1"/>
    <property type="match status" value="1"/>
</dbReference>
<dbReference type="InterPro" id="IPR008496">
    <property type="entry name" value="TMEM222/RTE1"/>
</dbReference>
<feature type="region of interest" description="Disordered" evidence="1">
    <location>
        <begin position="1"/>
        <end position="20"/>
    </location>
</feature>
<feature type="compositionally biased region" description="Low complexity" evidence="1">
    <location>
        <begin position="57"/>
        <end position="67"/>
    </location>
</feature>
<sequence>MLFPSNYRKDKPLSDLKTGSSNEVDVMAAASSPLTNLCASAFPEDGVVAKRGCDCQSSSPTCTTSPSLGRRSITSTSLDADDEAEEHSPANPLVSSVAPSPLPALKLGYSHPPQAPLDSYGDASQKLGNGAGEVAEASPTKDTDRGMHDQQPLSGCTGADALVANGSASLQTFGLRRSRKRSSSSSSPRVELERSDTSPHSSPVVPLTEFLLIPTKACGSSVDPTSTATATLSGEGAPAPFILAGGAVSCESAPIARARCLHDDSDCITNESGASSPPVPSSSLTTPAAKLMEASSSQQTRGGPLSPLAMRLQPPSWPREESHDFGCCVFFFPAPFVSWLFPFVGHVAISNAEGSRLYTFESSYYVREEKLASVLDRVMRGESQTLCTASSMRESLCSESRVELSALLRRSPKFSQSLEKFGGGDASVSDETLTSSFSTAADSLLPKCARSPVSSLSSARPPRRAGRQRSGHAHTQCVRIWDLKPLLMEGRGRRTRRTPHGFTTQGGRLAAAMLWEHLQGLLQPTEVAAPLRHGAAMKRAVTGTTSSLNFSTSSARCLCTSVYHSDDADGVYSAPGMSSSSGEEEGRDYELLDAETARFYNRNLHATIRLFRGSADGSINSPDVVLQHHSSFSFVGFVLEACGVGSQKKLSSAAPASTLHLEATVNGGSAPTAEGPCSASARAGSASVCDDVVPGESPSSDEEIHWGMMKLLFHVSVFGKWHRGERRLCRVVHGGSITSAAILWVVIIALAYHYLKLLFL</sequence>
<feature type="region of interest" description="Disordered" evidence="1">
    <location>
        <begin position="52"/>
        <end position="160"/>
    </location>
</feature>
<evidence type="ECO:0000313" key="4">
    <source>
        <dbReference type="Proteomes" id="UP000674318"/>
    </source>
</evidence>
<proteinExistence type="predicted"/>
<keyword evidence="4" id="KW-1185">Reference proteome</keyword>
<dbReference type="Proteomes" id="UP000674318">
    <property type="component" value="Chromosome 32"/>
</dbReference>
<organism evidence="3 4">
    <name type="scientific">Porcisia hertigi</name>
    <dbReference type="NCBI Taxonomy" id="2761500"/>
    <lineage>
        <taxon>Eukaryota</taxon>
        <taxon>Discoba</taxon>
        <taxon>Euglenozoa</taxon>
        <taxon>Kinetoplastea</taxon>
        <taxon>Metakinetoplastina</taxon>
        <taxon>Trypanosomatida</taxon>
        <taxon>Trypanosomatidae</taxon>
        <taxon>Leishmaniinae</taxon>
        <taxon>Porcisia</taxon>
    </lineage>
</organism>
<name>A0A836HP16_9TRYP</name>
<reference evidence="3 4" key="1">
    <citation type="submission" date="2021-02" db="EMBL/GenBank/DDBJ databases">
        <title>Porcisia hertigi Genome sequencing and assembly.</title>
        <authorList>
            <person name="Almutairi H."/>
            <person name="Gatherer D."/>
        </authorList>
    </citation>
    <scope>NUCLEOTIDE SEQUENCE [LARGE SCALE GENOMIC DNA]</scope>
    <source>
        <strain evidence="3 4">C119</strain>
    </source>
</reference>
<evidence type="ECO:0000256" key="1">
    <source>
        <dbReference type="SAM" id="MobiDB-lite"/>
    </source>
</evidence>
<dbReference type="RefSeq" id="XP_067754832.1">
    <property type="nucleotide sequence ID" value="XM_067898675.1"/>
</dbReference>
<dbReference type="EMBL" id="JAFJZO010000032">
    <property type="protein sequence ID" value="KAG5496349.1"/>
    <property type="molecule type" value="Genomic_DNA"/>
</dbReference>
<dbReference type="PANTHER" id="PTHR20921:SF0">
    <property type="entry name" value="TRANSMEMBRANE PROTEIN 222"/>
    <property type="match status" value="1"/>
</dbReference>
<keyword evidence="2" id="KW-0812">Transmembrane</keyword>
<protein>
    <recommendedName>
        <fullName evidence="5">Transmembrane protein</fullName>
    </recommendedName>
</protein>
<feature type="compositionally biased region" description="Low complexity" evidence="1">
    <location>
        <begin position="89"/>
        <end position="105"/>
    </location>
</feature>
<evidence type="ECO:0008006" key="5">
    <source>
        <dbReference type="Google" id="ProtNLM"/>
    </source>
</evidence>
<feature type="compositionally biased region" description="Low complexity" evidence="1">
    <location>
        <begin position="451"/>
        <end position="460"/>
    </location>
</feature>
<accession>A0A836HP16</accession>
<keyword evidence="2" id="KW-0472">Membrane</keyword>
<feature type="region of interest" description="Disordered" evidence="1">
    <location>
        <begin position="451"/>
        <end position="473"/>
    </location>
</feature>
<keyword evidence="2" id="KW-1133">Transmembrane helix</keyword>
<comment type="caution">
    <text evidence="3">The sequence shown here is derived from an EMBL/GenBank/DDBJ whole genome shotgun (WGS) entry which is preliminary data.</text>
</comment>
<feature type="transmembrane region" description="Helical" evidence="2">
    <location>
        <begin position="731"/>
        <end position="755"/>
    </location>
</feature>